<comment type="caution">
    <text evidence="4">The sequence shown here is derived from an EMBL/GenBank/DDBJ whole genome shotgun (WGS) entry which is preliminary data.</text>
</comment>
<feature type="non-terminal residue" evidence="4">
    <location>
        <position position="1"/>
    </location>
</feature>
<evidence type="ECO:0000259" key="3">
    <source>
        <dbReference type="Pfam" id="PF24938"/>
    </source>
</evidence>
<feature type="region of interest" description="Disordered" evidence="1">
    <location>
        <begin position="353"/>
        <end position="388"/>
    </location>
</feature>
<dbReference type="OMA" id="FLTCKIA"/>
<dbReference type="InterPro" id="IPR036392">
    <property type="entry name" value="PLAT/LH2_dom_sf"/>
</dbReference>
<sequence>MDIFCHLGPYIQVYALGHTYDLASLCGGLYASKRNGFSRRRRTISKISHRSRMAAIHSISFRSKASEAYVEPLKLLPSTAANSNLKASLEEELLSSPDFSQSLYRVELTTSNSFYSDLSDINAGILVCIIGENGNSIIQRIPAISPAQVLSSDMSKIVQQNSERLCFQRGSVDFFTFWGPDIGRLAALWIGPELGSWRLNKVSVLVIPPSQRVDDGTDDIEKQTGENIGLYYIFQTNEVVLGEGGDSAAELRPSEVQELSDSDMWTKSLNSSTLRTMTSFKDVGKLQQDSLKDYKDLKISLLIYNAILVSTGTSIAAIAGSREISNGFAVGGVLGFIYLLLLQRAVDRLPGPPSFESQSYAGPANKNSLSQDNNIGRESRAEKKGQDMEMEVSNPLINTQLENKGFQDSFAGFRGPLTRLSWIIAILFLTSRYASVKNMIALKPQELVAGAAGFLTCKIAAVIAAFKTIPIDSKDRKK</sequence>
<dbReference type="PANTHER" id="PTHR36330:SF2">
    <property type="entry name" value="LIPASE_LIPOOXYGENASE, PLAT_LH2 FAMILY PROTEIN"/>
    <property type="match status" value="1"/>
</dbReference>
<reference evidence="4 5" key="1">
    <citation type="journal article" date="2021" name="Nat. Plants">
        <title>The Taxus genome provides insights into paclitaxel biosynthesis.</title>
        <authorList>
            <person name="Xiong X."/>
            <person name="Gou J."/>
            <person name="Liao Q."/>
            <person name="Li Y."/>
            <person name="Zhou Q."/>
            <person name="Bi G."/>
            <person name="Li C."/>
            <person name="Du R."/>
            <person name="Wang X."/>
            <person name="Sun T."/>
            <person name="Guo L."/>
            <person name="Liang H."/>
            <person name="Lu P."/>
            <person name="Wu Y."/>
            <person name="Zhang Z."/>
            <person name="Ro D.K."/>
            <person name="Shang Y."/>
            <person name="Huang S."/>
            <person name="Yan J."/>
        </authorList>
    </citation>
    <scope>NUCLEOTIDE SEQUENCE [LARGE SCALE GENOMIC DNA]</scope>
    <source>
        <strain evidence="4">Ta-2019</strain>
    </source>
</reference>
<evidence type="ECO:0000256" key="2">
    <source>
        <dbReference type="SAM" id="Phobius"/>
    </source>
</evidence>
<dbReference type="AlphaFoldDB" id="A0AA38GU28"/>
<feature type="transmembrane region" description="Helical" evidence="2">
    <location>
        <begin position="324"/>
        <end position="342"/>
    </location>
</feature>
<feature type="compositionally biased region" description="Polar residues" evidence="1">
    <location>
        <begin position="355"/>
        <end position="374"/>
    </location>
</feature>
<evidence type="ECO:0000313" key="4">
    <source>
        <dbReference type="EMBL" id="KAH9327775.1"/>
    </source>
</evidence>
<dbReference type="PANTHER" id="PTHR36330">
    <property type="entry name" value="LIPASE/LIPOOXYGENASE, PLAT/LH2 FAMILY PROTEIN"/>
    <property type="match status" value="1"/>
</dbReference>
<feature type="transmembrane region" description="Helical" evidence="2">
    <location>
        <begin position="12"/>
        <end position="32"/>
    </location>
</feature>
<feature type="domain" description="DUF7755" evidence="3">
    <location>
        <begin position="102"/>
        <end position="256"/>
    </location>
</feature>
<keyword evidence="5" id="KW-1185">Reference proteome</keyword>
<dbReference type="SUPFAM" id="SSF49723">
    <property type="entry name" value="Lipase/lipooxygenase domain (PLAT/LH2 domain)"/>
    <property type="match status" value="1"/>
</dbReference>
<name>A0AA38GU28_TAXCH</name>
<feature type="transmembrane region" description="Helical" evidence="2">
    <location>
        <begin position="417"/>
        <end position="435"/>
    </location>
</feature>
<evidence type="ECO:0000313" key="5">
    <source>
        <dbReference type="Proteomes" id="UP000824469"/>
    </source>
</evidence>
<protein>
    <recommendedName>
        <fullName evidence="3">DUF7755 domain-containing protein</fullName>
    </recommendedName>
</protein>
<dbReference type="Pfam" id="PF24938">
    <property type="entry name" value="DUF7755"/>
    <property type="match status" value="1"/>
</dbReference>
<organism evidence="4 5">
    <name type="scientific">Taxus chinensis</name>
    <name type="common">Chinese yew</name>
    <name type="synonym">Taxus wallichiana var. chinensis</name>
    <dbReference type="NCBI Taxonomy" id="29808"/>
    <lineage>
        <taxon>Eukaryota</taxon>
        <taxon>Viridiplantae</taxon>
        <taxon>Streptophyta</taxon>
        <taxon>Embryophyta</taxon>
        <taxon>Tracheophyta</taxon>
        <taxon>Spermatophyta</taxon>
        <taxon>Pinopsida</taxon>
        <taxon>Pinidae</taxon>
        <taxon>Conifers II</taxon>
        <taxon>Cupressales</taxon>
        <taxon>Taxaceae</taxon>
        <taxon>Taxus</taxon>
    </lineage>
</organism>
<keyword evidence="2" id="KW-0472">Membrane</keyword>
<feature type="compositionally biased region" description="Basic and acidic residues" evidence="1">
    <location>
        <begin position="375"/>
        <end position="387"/>
    </location>
</feature>
<keyword evidence="2" id="KW-0812">Transmembrane</keyword>
<feature type="transmembrane region" description="Helical" evidence="2">
    <location>
        <begin position="447"/>
        <end position="469"/>
    </location>
</feature>
<dbReference type="EMBL" id="JAHRHJ020000002">
    <property type="protein sequence ID" value="KAH9327775.1"/>
    <property type="molecule type" value="Genomic_DNA"/>
</dbReference>
<accession>A0AA38GU28</accession>
<proteinExistence type="predicted"/>
<evidence type="ECO:0000256" key="1">
    <source>
        <dbReference type="SAM" id="MobiDB-lite"/>
    </source>
</evidence>
<gene>
    <name evidence="4" type="ORF">KI387_007953</name>
</gene>
<dbReference type="Gene3D" id="2.60.60.20">
    <property type="entry name" value="PLAT/LH2 domain"/>
    <property type="match status" value="1"/>
</dbReference>
<dbReference type="Proteomes" id="UP000824469">
    <property type="component" value="Unassembled WGS sequence"/>
</dbReference>
<feature type="transmembrane region" description="Helical" evidence="2">
    <location>
        <begin position="301"/>
        <end position="318"/>
    </location>
</feature>
<dbReference type="InterPro" id="IPR056657">
    <property type="entry name" value="DUF7755"/>
</dbReference>
<keyword evidence="2" id="KW-1133">Transmembrane helix</keyword>